<keyword evidence="3" id="KW-1185">Reference proteome</keyword>
<dbReference type="EMBL" id="PQXO01001409">
    <property type="protein sequence ID" value="TGO81024.1"/>
    <property type="molecule type" value="Genomic_DNA"/>
</dbReference>
<evidence type="ECO:0000313" key="3">
    <source>
        <dbReference type="Proteomes" id="UP000297280"/>
    </source>
</evidence>
<accession>A0A4Z1K684</accession>
<dbReference type="Proteomes" id="UP000297280">
    <property type="component" value="Unassembled WGS sequence"/>
</dbReference>
<proteinExistence type="predicted"/>
<comment type="caution">
    <text evidence="2">The sequence shown here is derived from an EMBL/GenBank/DDBJ whole genome shotgun (WGS) entry which is preliminary data.</text>
</comment>
<feature type="region of interest" description="Disordered" evidence="1">
    <location>
        <begin position="217"/>
        <end position="237"/>
    </location>
</feature>
<gene>
    <name evidence="2" type="ORF">BPOR_1417g00010</name>
</gene>
<reference evidence="2 3" key="1">
    <citation type="submission" date="2017-12" db="EMBL/GenBank/DDBJ databases">
        <title>Comparative genomics of Botrytis spp.</title>
        <authorList>
            <person name="Valero-Jimenez C.A."/>
            <person name="Tapia P."/>
            <person name="Veloso J."/>
            <person name="Silva-Moreno E."/>
            <person name="Staats M."/>
            <person name="Valdes J.H."/>
            <person name="Van Kan J.A.L."/>
        </authorList>
    </citation>
    <scope>NUCLEOTIDE SEQUENCE [LARGE SCALE GENOMIC DNA]</scope>
    <source>
        <strain evidence="2 3">MUCL3349</strain>
    </source>
</reference>
<evidence type="ECO:0000256" key="1">
    <source>
        <dbReference type="SAM" id="MobiDB-lite"/>
    </source>
</evidence>
<organism evidence="2 3">
    <name type="scientific">Botrytis porri</name>
    <dbReference type="NCBI Taxonomy" id="87229"/>
    <lineage>
        <taxon>Eukaryota</taxon>
        <taxon>Fungi</taxon>
        <taxon>Dikarya</taxon>
        <taxon>Ascomycota</taxon>
        <taxon>Pezizomycotina</taxon>
        <taxon>Leotiomycetes</taxon>
        <taxon>Helotiales</taxon>
        <taxon>Sclerotiniaceae</taxon>
        <taxon>Botrytis</taxon>
    </lineage>
</organism>
<name>A0A4Z1K684_9HELO</name>
<sequence>MSSPTFGCTDIPIVIRWGKSEPFNYIGTPAQQLRMNVDLGTQDNPKLLFWFSVTVGVTVSPGSATIRKKPLYFVLQASLFGKTGGITLAASPYKVTSKTRTAMQKAGIYMDGTTVSRIYFKLENNGTVFMPPIENHSFTPASDNVVKLLADLQSLSQAKNFCVYTSGQISTITQLWERIPHIHRGTFTGDFTTQNVYRSNMVCDVWTNFNQFARQGHPAKRQDPLLQDPQDSNLSSSHVLNQDLVDTDYDEESLTGRKRKYGKISSNTTPLDILGSNKSNVDHRSKVRFAKSCNNITDYLRKELSVFIFWTAEINPRLQEAYEQVFSDLGGAVSSGNITEFYKIKSECMADVCITYVKRESEGGSEWVLRNTI</sequence>
<protein>
    <submittedName>
        <fullName evidence="2">Uncharacterized protein</fullName>
    </submittedName>
</protein>
<evidence type="ECO:0000313" key="2">
    <source>
        <dbReference type="EMBL" id="TGO81024.1"/>
    </source>
</evidence>
<dbReference type="AlphaFoldDB" id="A0A4Z1K684"/>